<sequence>MENKKMNCSNCGAVIEDTYYKCLDNCLQVNFFDTEEENCFCSEECFCKYMELEQLEVNEENDGEKI</sequence>
<name>A0A8S5VHX2_9CAUD</name>
<accession>A0A8S5VHX2</accession>
<protein>
    <submittedName>
        <fullName evidence="1">DNA-directed RNA polymerase</fullName>
    </submittedName>
</protein>
<dbReference type="GO" id="GO:0000428">
    <property type="term" value="C:DNA-directed RNA polymerase complex"/>
    <property type="evidence" value="ECO:0007669"/>
    <property type="project" value="UniProtKB-KW"/>
</dbReference>
<dbReference type="EMBL" id="BK016268">
    <property type="protein sequence ID" value="DAG06280.1"/>
    <property type="molecule type" value="Genomic_DNA"/>
</dbReference>
<proteinExistence type="predicted"/>
<keyword evidence="1" id="KW-0240">DNA-directed RNA polymerase</keyword>
<evidence type="ECO:0000313" key="1">
    <source>
        <dbReference type="EMBL" id="DAG06280.1"/>
    </source>
</evidence>
<keyword evidence="1" id="KW-0804">Transcription</keyword>
<reference evidence="1" key="1">
    <citation type="journal article" date="2021" name="Proc. Natl. Acad. Sci. U.S.A.">
        <title>A Catalog of Tens of Thousands of Viruses from Human Metagenomes Reveals Hidden Associations with Chronic Diseases.</title>
        <authorList>
            <person name="Tisza M.J."/>
            <person name="Buck C.B."/>
        </authorList>
    </citation>
    <scope>NUCLEOTIDE SEQUENCE</scope>
    <source>
        <strain evidence="1">CtCYN4</strain>
    </source>
</reference>
<organism evidence="1">
    <name type="scientific">Myoviridae sp. ctCYN4</name>
    <dbReference type="NCBI Taxonomy" id="2825051"/>
    <lineage>
        <taxon>Viruses</taxon>
        <taxon>Duplodnaviria</taxon>
        <taxon>Heunggongvirae</taxon>
        <taxon>Uroviricota</taxon>
        <taxon>Caudoviricetes</taxon>
    </lineage>
</organism>